<gene>
    <name evidence="2" type="ORF">HEB29_001577</name>
    <name evidence="1" type="ORF">Sfulv_16690</name>
</gene>
<keyword evidence="3" id="KW-1185">Reference proteome</keyword>
<evidence type="ECO:0000313" key="2">
    <source>
        <dbReference type="EMBL" id="NYE40566.1"/>
    </source>
</evidence>
<name>A0A7J0C389_9ACTN</name>
<dbReference type="Proteomes" id="UP000530403">
    <property type="component" value="Unassembled WGS sequence"/>
</dbReference>
<reference evidence="1 3" key="1">
    <citation type="submission" date="2020-05" db="EMBL/GenBank/DDBJ databases">
        <title>Whole genome shotgun sequence of Streptomyces fulvorobeus NBRC 15897.</title>
        <authorList>
            <person name="Komaki H."/>
            <person name="Tamura T."/>
        </authorList>
    </citation>
    <scope>NUCLEOTIDE SEQUENCE [LARGE SCALE GENOMIC DNA]</scope>
    <source>
        <strain evidence="1 3">NBRC 15897</strain>
    </source>
</reference>
<evidence type="ECO:0000313" key="3">
    <source>
        <dbReference type="Proteomes" id="UP000498980"/>
    </source>
</evidence>
<reference evidence="2 4" key="2">
    <citation type="submission" date="2020-07" db="EMBL/GenBank/DDBJ databases">
        <title>Sequencing the genomes of 1000 actinobacteria strains.</title>
        <authorList>
            <person name="Klenk H.-P."/>
        </authorList>
    </citation>
    <scope>NUCLEOTIDE SEQUENCE [LARGE SCALE GENOMIC DNA]</scope>
    <source>
        <strain evidence="2 4">DSM 41455</strain>
    </source>
</reference>
<dbReference type="AlphaFoldDB" id="A0A7J0C389"/>
<protein>
    <submittedName>
        <fullName evidence="1">Uncharacterized protein</fullName>
    </submittedName>
</protein>
<organism evidence="1 3">
    <name type="scientific">Streptomyces fulvorobeus</name>
    <dbReference type="NCBI Taxonomy" id="284028"/>
    <lineage>
        <taxon>Bacteria</taxon>
        <taxon>Bacillati</taxon>
        <taxon>Actinomycetota</taxon>
        <taxon>Actinomycetes</taxon>
        <taxon>Kitasatosporales</taxon>
        <taxon>Streptomycetaceae</taxon>
        <taxon>Streptomyces</taxon>
    </lineage>
</organism>
<sequence>MPYLAVAGIGHGVGPVAPEFGARIVSARGARGHSGSFEPGTESLSNFAAIGVGACDSISRASGDGACHSGISGERGS</sequence>
<dbReference type="Proteomes" id="UP000498980">
    <property type="component" value="Unassembled WGS sequence"/>
</dbReference>
<comment type="caution">
    <text evidence="1">The sequence shown here is derived from an EMBL/GenBank/DDBJ whole genome shotgun (WGS) entry which is preliminary data.</text>
</comment>
<evidence type="ECO:0000313" key="1">
    <source>
        <dbReference type="EMBL" id="GFM96858.1"/>
    </source>
</evidence>
<evidence type="ECO:0000313" key="4">
    <source>
        <dbReference type="Proteomes" id="UP000530403"/>
    </source>
</evidence>
<accession>A0A7J0C389</accession>
<proteinExistence type="predicted"/>
<dbReference type="EMBL" id="JACCCF010000001">
    <property type="protein sequence ID" value="NYE40566.1"/>
    <property type="molecule type" value="Genomic_DNA"/>
</dbReference>
<dbReference type="EMBL" id="BLWC01000001">
    <property type="protein sequence ID" value="GFM96858.1"/>
    <property type="molecule type" value="Genomic_DNA"/>
</dbReference>